<sequence length="60" mass="7248">METKLEEKFPWNTNCKLNFPRLMEGVKHSEAARIRSGVASYIKAATRLRYRRKYHYIQME</sequence>
<protein>
    <submittedName>
        <fullName evidence="1">Uncharacterized protein</fullName>
    </submittedName>
</protein>
<reference evidence="1 2" key="1">
    <citation type="submission" date="2017-03" db="EMBL/GenBank/DDBJ databases">
        <title>Genome of the blue death feigning beetle - Asbolus verrucosus.</title>
        <authorList>
            <person name="Rider S.D."/>
        </authorList>
    </citation>
    <scope>NUCLEOTIDE SEQUENCE [LARGE SCALE GENOMIC DNA]</scope>
    <source>
        <strain evidence="1">Butters</strain>
        <tissue evidence="1">Head and leg muscle</tissue>
    </source>
</reference>
<dbReference type="AlphaFoldDB" id="A0A482V8R2"/>
<gene>
    <name evidence="1" type="ORF">BDFB_006917</name>
</gene>
<dbReference type="EMBL" id="QDEB01126957">
    <property type="protein sequence ID" value="RZB39607.1"/>
    <property type="molecule type" value="Genomic_DNA"/>
</dbReference>
<proteinExistence type="predicted"/>
<dbReference type="Proteomes" id="UP000292052">
    <property type="component" value="Unassembled WGS sequence"/>
</dbReference>
<evidence type="ECO:0000313" key="1">
    <source>
        <dbReference type="EMBL" id="RZB39607.1"/>
    </source>
</evidence>
<organism evidence="1 2">
    <name type="scientific">Asbolus verrucosus</name>
    <name type="common">Desert ironclad beetle</name>
    <dbReference type="NCBI Taxonomy" id="1661398"/>
    <lineage>
        <taxon>Eukaryota</taxon>
        <taxon>Metazoa</taxon>
        <taxon>Ecdysozoa</taxon>
        <taxon>Arthropoda</taxon>
        <taxon>Hexapoda</taxon>
        <taxon>Insecta</taxon>
        <taxon>Pterygota</taxon>
        <taxon>Neoptera</taxon>
        <taxon>Endopterygota</taxon>
        <taxon>Coleoptera</taxon>
        <taxon>Polyphaga</taxon>
        <taxon>Cucujiformia</taxon>
        <taxon>Tenebrionidae</taxon>
        <taxon>Pimeliinae</taxon>
        <taxon>Asbolus</taxon>
    </lineage>
</organism>
<evidence type="ECO:0000313" key="2">
    <source>
        <dbReference type="Proteomes" id="UP000292052"/>
    </source>
</evidence>
<accession>A0A482V8R2</accession>
<keyword evidence="2" id="KW-1185">Reference proteome</keyword>
<name>A0A482V8R2_ASBVE</name>
<comment type="caution">
    <text evidence="1">The sequence shown here is derived from an EMBL/GenBank/DDBJ whole genome shotgun (WGS) entry which is preliminary data.</text>
</comment>